<evidence type="ECO:0000256" key="1">
    <source>
        <dbReference type="SAM" id="MobiDB-lite"/>
    </source>
</evidence>
<feature type="compositionally biased region" description="Acidic residues" evidence="1">
    <location>
        <begin position="215"/>
        <end position="228"/>
    </location>
</feature>
<name>A0AAV9ZB20_9AGAR</name>
<organism evidence="2 3">
    <name type="scientific">Favolaschia claudopus</name>
    <dbReference type="NCBI Taxonomy" id="2862362"/>
    <lineage>
        <taxon>Eukaryota</taxon>
        <taxon>Fungi</taxon>
        <taxon>Dikarya</taxon>
        <taxon>Basidiomycota</taxon>
        <taxon>Agaricomycotina</taxon>
        <taxon>Agaricomycetes</taxon>
        <taxon>Agaricomycetidae</taxon>
        <taxon>Agaricales</taxon>
        <taxon>Marasmiineae</taxon>
        <taxon>Mycenaceae</taxon>
        <taxon>Favolaschia</taxon>
    </lineage>
</organism>
<dbReference type="EMBL" id="JAWWNJ010000173">
    <property type="protein sequence ID" value="KAK6977017.1"/>
    <property type="molecule type" value="Genomic_DNA"/>
</dbReference>
<proteinExistence type="predicted"/>
<comment type="caution">
    <text evidence="2">The sequence shown here is derived from an EMBL/GenBank/DDBJ whole genome shotgun (WGS) entry which is preliminary data.</text>
</comment>
<accession>A0AAV9ZB20</accession>
<feature type="compositionally biased region" description="Basic and acidic residues" evidence="1">
    <location>
        <begin position="202"/>
        <end position="214"/>
    </location>
</feature>
<evidence type="ECO:0000313" key="3">
    <source>
        <dbReference type="Proteomes" id="UP001362999"/>
    </source>
</evidence>
<feature type="region of interest" description="Disordered" evidence="1">
    <location>
        <begin position="202"/>
        <end position="228"/>
    </location>
</feature>
<dbReference type="Proteomes" id="UP001362999">
    <property type="component" value="Unassembled WGS sequence"/>
</dbReference>
<gene>
    <name evidence="2" type="ORF">R3P38DRAFT_2810717</name>
</gene>
<protein>
    <submittedName>
        <fullName evidence="2">Uncharacterized protein</fullName>
    </submittedName>
</protein>
<dbReference type="AlphaFoldDB" id="A0AAV9ZB20"/>
<sequence length="228" mass="25918">MRGPRTPLRGHLLSGYLSFYNSQRWPLAEPESWTWKNTGISAVPQDPYRRRVSLVGPSSTAAVFEVFGMVKGAVNIHGTRQYRSLTKHKSSEGFIELRRPTWKNLASADREFAVHYDKQLVSLAKALEQNNVDPSIKNDCIILTSENTDFKVDTVIFATATLSVYPFKISGREEFYSLDVKSVRAHLIARQSMLERGRHDPVYTDRHRTIGKGEGDEDQDDMAQVDEE</sequence>
<reference evidence="2 3" key="1">
    <citation type="journal article" date="2024" name="J Genomics">
        <title>Draft genome sequencing and assembly of Favolaschia claudopus CIRM-BRFM 2984 isolated from oak limbs.</title>
        <authorList>
            <person name="Navarro D."/>
            <person name="Drula E."/>
            <person name="Chaduli D."/>
            <person name="Cazenave R."/>
            <person name="Ahrendt S."/>
            <person name="Wang J."/>
            <person name="Lipzen A."/>
            <person name="Daum C."/>
            <person name="Barry K."/>
            <person name="Grigoriev I.V."/>
            <person name="Favel A."/>
            <person name="Rosso M.N."/>
            <person name="Martin F."/>
        </authorList>
    </citation>
    <scope>NUCLEOTIDE SEQUENCE [LARGE SCALE GENOMIC DNA]</scope>
    <source>
        <strain evidence="2 3">CIRM-BRFM 2984</strain>
    </source>
</reference>
<evidence type="ECO:0000313" key="2">
    <source>
        <dbReference type="EMBL" id="KAK6977017.1"/>
    </source>
</evidence>
<keyword evidence="3" id="KW-1185">Reference proteome</keyword>